<evidence type="ECO:0000256" key="3">
    <source>
        <dbReference type="SAM" id="MobiDB-lite"/>
    </source>
</evidence>
<dbReference type="InterPro" id="IPR011012">
    <property type="entry name" value="Longin-like_dom_sf"/>
</dbReference>
<feature type="domain" description="FUZ/MON1/HPS1 second Longin" evidence="5">
    <location>
        <begin position="263"/>
        <end position="361"/>
    </location>
</feature>
<organism evidence="7 8">
    <name type="scientific">Nesidiocoris tenuis</name>
    <dbReference type="NCBI Taxonomy" id="355587"/>
    <lineage>
        <taxon>Eukaryota</taxon>
        <taxon>Metazoa</taxon>
        <taxon>Ecdysozoa</taxon>
        <taxon>Arthropoda</taxon>
        <taxon>Hexapoda</taxon>
        <taxon>Insecta</taxon>
        <taxon>Pterygota</taxon>
        <taxon>Neoptera</taxon>
        <taxon>Paraneoptera</taxon>
        <taxon>Hemiptera</taxon>
        <taxon>Heteroptera</taxon>
        <taxon>Panheteroptera</taxon>
        <taxon>Cimicomorpha</taxon>
        <taxon>Miridae</taxon>
        <taxon>Dicyphina</taxon>
        <taxon>Nesidiocoris</taxon>
    </lineage>
</organism>
<evidence type="ECO:0000313" key="8">
    <source>
        <dbReference type="Proteomes" id="UP001307889"/>
    </source>
</evidence>
<dbReference type="InterPro" id="IPR043971">
    <property type="entry name" value="FUZ/MON1/HPS1_longin_2"/>
</dbReference>
<proteinExistence type="inferred from homology"/>
<dbReference type="PRINTS" id="PR01546">
    <property type="entry name" value="YEAST73DUF"/>
</dbReference>
<evidence type="ECO:0000256" key="2">
    <source>
        <dbReference type="RuleBase" id="RU367048"/>
    </source>
</evidence>
<comment type="similarity">
    <text evidence="1 2">Belongs to the MON1/SAND family.</text>
</comment>
<feature type="domain" description="FUZ/MON1/HPS1 third Longin" evidence="6">
    <location>
        <begin position="395"/>
        <end position="494"/>
    </location>
</feature>
<gene>
    <name evidence="7" type="ORF">NTJ_03651</name>
</gene>
<dbReference type="PANTHER" id="PTHR13027">
    <property type="entry name" value="SAND PROTEIN-RELATED"/>
    <property type="match status" value="1"/>
</dbReference>
<protein>
    <recommendedName>
        <fullName evidence="2">Vacuolar fusion protein MON1 homolog</fullName>
    </recommendedName>
</protein>
<feature type="domain" description="FUZ/MON1/HPS1 first Longin" evidence="4">
    <location>
        <begin position="101"/>
        <end position="223"/>
    </location>
</feature>
<reference evidence="7 8" key="1">
    <citation type="submission" date="2023-09" db="EMBL/GenBank/DDBJ databases">
        <title>Nesidiocoris tenuis whole genome shotgun sequence.</title>
        <authorList>
            <person name="Shibata T."/>
            <person name="Shimoda M."/>
            <person name="Kobayashi T."/>
            <person name="Uehara T."/>
        </authorList>
    </citation>
    <scope>NUCLEOTIDE SEQUENCE [LARGE SCALE GENOMIC DNA]</scope>
    <source>
        <strain evidence="7 8">Japan</strain>
    </source>
</reference>
<dbReference type="Pfam" id="PF19036">
    <property type="entry name" value="Fuz_longin_1"/>
    <property type="match status" value="1"/>
</dbReference>
<evidence type="ECO:0000259" key="4">
    <source>
        <dbReference type="Pfam" id="PF19036"/>
    </source>
</evidence>
<dbReference type="InterPro" id="IPR043970">
    <property type="entry name" value="FUZ/MON1/HPS1_longin_3"/>
</dbReference>
<dbReference type="InterPro" id="IPR004353">
    <property type="entry name" value="Mon1"/>
</dbReference>
<dbReference type="EMBL" id="AP028910">
    <property type="protein sequence ID" value="BES90843.1"/>
    <property type="molecule type" value="Genomic_DNA"/>
</dbReference>
<evidence type="ECO:0000256" key="1">
    <source>
        <dbReference type="ARBA" id="ARBA00008968"/>
    </source>
</evidence>
<dbReference type="InterPro" id="IPR043972">
    <property type="entry name" value="FUZ/MON1/HPS1_longin_1"/>
</dbReference>
<keyword evidence="8" id="KW-1185">Reference proteome</keyword>
<evidence type="ECO:0000313" key="7">
    <source>
        <dbReference type="EMBL" id="BES90843.1"/>
    </source>
</evidence>
<comment type="function">
    <text evidence="2">Plays an important role in membrane trafficking through the secretory apparatus.</text>
</comment>
<evidence type="ECO:0000259" key="6">
    <source>
        <dbReference type="Pfam" id="PF19038"/>
    </source>
</evidence>
<dbReference type="Proteomes" id="UP001307889">
    <property type="component" value="Chromosome 2"/>
</dbReference>
<sequence>MCDANSVLPDSKSDQGTEPSGESKNQDVSKEDDEEDAVQHKSLHSSCSTIVDEAEQNDVVNVDMMTSDLPRDLENDFVAATTELENEDSVLDSEEWKAKEKHIFILSSSGKPVYSRHGSEDKLVTLFGVMQALVSFVQDSDDTLESIHFGNNVIVFQIRGPIVLVAVSKKNDSVLFLRNMLEYVYNQVVSVLTLRQVTTIFERRRNYDLRRLLTGSERLIDHLLTFYETEPSLFMNGLACIPMPSPQREAISSVIVSTCSKIKNLVFAVLVANNRLIALARKRKYSMCPSDLHLILNMVAASESFKTAESWTPICLPQFNANGFLHGHVSYLTEDCDACLLLLTVDQDIFFQLSEAKKKITEKLTKNNLVSVINDVLKKPPSSWVSLHYIGVSKIRHFIYKCKKSQNILSSPLTPPYDTTDESRKLFTKYQNLYSKMFESNPQLQVLFQESDEERVVCLIGEKFEVLAALEPVIKKQSALDLINKLCQWIQKEEDRFFITNVPYL</sequence>
<dbReference type="PANTHER" id="PTHR13027:SF7">
    <property type="entry name" value="VACUOLAR FUSION PROTEIN MON1 HOMOLOG"/>
    <property type="match status" value="1"/>
</dbReference>
<feature type="region of interest" description="Disordered" evidence="3">
    <location>
        <begin position="1"/>
        <end position="50"/>
    </location>
</feature>
<accession>A0ABN7AFM2</accession>
<feature type="compositionally biased region" description="Polar residues" evidence="3">
    <location>
        <begin position="14"/>
        <end position="23"/>
    </location>
</feature>
<name>A0ABN7AFM2_9HEMI</name>
<dbReference type="Pfam" id="PF19038">
    <property type="entry name" value="Fuz_longin_3"/>
    <property type="match status" value="1"/>
</dbReference>
<evidence type="ECO:0000259" key="5">
    <source>
        <dbReference type="Pfam" id="PF19037"/>
    </source>
</evidence>
<dbReference type="SUPFAM" id="SSF64356">
    <property type="entry name" value="SNARE-like"/>
    <property type="match status" value="1"/>
</dbReference>
<dbReference type="Pfam" id="PF19037">
    <property type="entry name" value="Fuz_longin_2"/>
    <property type="match status" value="1"/>
</dbReference>